<dbReference type="RefSeq" id="WP_078685764.1">
    <property type="nucleotide sequence ID" value="NZ_FUYA01000009.1"/>
</dbReference>
<dbReference type="STRING" id="1121442.SAMN02745702_02483"/>
<dbReference type="SUPFAM" id="SSF53448">
    <property type="entry name" value="Nucleotide-diphospho-sugar transferases"/>
    <property type="match status" value="1"/>
</dbReference>
<feature type="domain" description="Bacterial sugar transferase" evidence="2">
    <location>
        <begin position="380"/>
        <end position="468"/>
    </location>
</feature>
<keyword evidence="4" id="KW-1185">Reference proteome</keyword>
<proteinExistence type="predicted"/>
<dbReference type="AlphaFoldDB" id="A0A1T4WNZ1"/>
<dbReference type="InterPro" id="IPR003362">
    <property type="entry name" value="Bact_transf"/>
</dbReference>
<dbReference type="EMBL" id="FUYA01000009">
    <property type="protein sequence ID" value="SKA79062.1"/>
    <property type="molecule type" value="Genomic_DNA"/>
</dbReference>
<evidence type="ECO:0000259" key="2">
    <source>
        <dbReference type="Pfam" id="PF02397"/>
    </source>
</evidence>
<reference evidence="3 4" key="1">
    <citation type="submission" date="2017-02" db="EMBL/GenBank/DDBJ databases">
        <authorList>
            <person name="Peterson S.W."/>
        </authorList>
    </citation>
    <scope>NUCLEOTIDE SEQUENCE [LARGE SCALE GENOMIC DNA]</scope>
    <source>
        <strain evidence="3 4">DSM 18034</strain>
    </source>
</reference>
<dbReference type="Gene3D" id="2.160.10.10">
    <property type="entry name" value="Hexapeptide repeat proteins"/>
    <property type="match status" value="1"/>
</dbReference>
<keyword evidence="1" id="KW-1133">Transmembrane helix</keyword>
<dbReference type="Gene3D" id="3.90.550.10">
    <property type="entry name" value="Spore Coat Polysaccharide Biosynthesis Protein SpsA, Chain A"/>
    <property type="match status" value="1"/>
</dbReference>
<protein>
    <submittedName>
        <fullName evidence="3">NDP-sugar pyrophosphorylase, includes eIF-2Bgamma, eIF-2Bepsilon, and LPS biosynthesis proteins</fullName>
    </submittedName>
</protein>
<sequence length="471" mass="52080">MQAIVFCAPDMPLPHPFYEERPFALFPVMNRPILVHMLEWLADAGVTDLVLVPDHLAFELRSEIGSGERFGLHVQFVSGSSLGDVLLKLAGSLEEQFCVFSHLMIGALPLKELCAEVPEAANIRRFDCDGGPVCLSREAVNRYDFSSVHPEQLVQFVEEQGGTCQSVSLETSPCVFRRLRDVWAANVRALQGEFPDLVVRGTESAEGVRMGLGARVHTAAQLETPVFVGSHSVLAREVSAGPDAVLGAGCMVEHGAELSSCVILDGSYIGPNVTVRNALVSGNVLVSFPQETVTVVPDPFVLGGTGRVSKKRHIFSSFCALLGILLFSPFFLLMGVLHALGLRRFFVRDLVGEELPPQLDGKRVLRDVRRSFFQSRIPVLRELPGLFDVLRGRLEIVGIEPLEREQAEMLHTQWAKARFTAPAGLLHPWHAFAPRPLEDVEKRVMECHYAATRSVREDLKVVLRSPRHLFI</sequence>
<gene>
    <name evidence="3" type="ORF">SAMN02745702_02483</name>
</gene>
<evidence type="ECO:0000313" key="4">
    <source>
        <dbReference type="Proteomes" id="UP000189733"/>
    </source>
</evidence>
<evidence type="ECO:0000313" key="3">
    <source>
        <dbReference type="EMBL" id="SKA79062.1"/>
    </source>
</evidence>
<feature type="transmembrane region" description="Helical" evidence="1">
    <location>
        <begin position="314"/>
        <end position="340"/>
    </location>
</feature>
<dbReference type="OrthoDB" id="9786117at2"/>
<dbReference type="InterPro" id="IPR050486">
    <property type="entry name" value="Mannose-1P_guanyltransferase"/>
</dbReference>
<dbReference type="PANTHER" id="PTHR22572">
    <property type="entry name" value="SUGAR-1-PHOSPHATE GUANYL TRANSFERASE"/>
    <property type="match status" value="1"/>
</dbReference>
<dbReference type="InterPro" id="IPR029044">
    <property type="entry name" value="Nucleotide-diphossugar_trans"/>
</dbReference>
<keyword evidence="1" id="KW-0812">Transmembrane</keyword>
<keyword evidence="1" id="KW-0472">Membrane</keyword>
<name>A0A1T4WNZ1_9BACT</name>
<organism evidence="3 4">
    <name type="scientific">Desulfobaculum bizertense DSM 18034</name>
    <dbReference type="NCBI Taxonomy" id="1121442"/>
    <lineage>
        <taxon>Bacteria</taxon>
        <taxon>Pseudomonadati</taxon>
        <taxon>Thermodesulfobacteriota</taxon>
        <taxon>Desulfovibrionia</taxon>
        <taxon>Desulfovibrionales</taxon>
        <taxon>Desulfovibrionaceae</taxon>
        <taxon>Desulfobaculum</taxon>
    </lineage>
</organism>
<dbReference type="Pfam" id="PF02397">
    <property type="entry name" value="Bac_transf"/>
    <property type="match status" value="1"/>
</dbReference>
<evidence type="ECO:0000256" key="1">
    <source>
        <dbReference type="SAM" id="Phobius"/>
    </source>
</evidence>
<accession>A0A1T4WNZ1</accession>
<dbReference type="Proteomes" id="UP000189733">
    <property type="component" value="Unassembled WGS sequence"/>
</dbReference>